<protein>
    <submittedName>
        <fullName evidence="1">DUF3572 domain-containing protein</fullName>
    </submittedName>
</protein>
<reference evidence="1" key="1">
    <citation type="submission" date="2021-10" db="EMBL/GenBank/DDBJ databases">
        <title>Loktanella gaetbuli sp. nov., isolated from a tidal flat.</title>
        <authorList>
            <person name="Park S."/>
            <person name="Yoon J.-H."/>
        </authorList>
    </citation>
    <scope>NUCLEOTIDE SEQUENCE</scope>
    <source>
        <strain evidence="1">TSTF-M6</strain>
    </source>
</reference>
<organism evidence="1 2">
    <name type="scientific">Loktanella gaetbuli</name>
    <dbReference type="NCBI Taxonomy" id="2881335"/>
    <lineage>
        <taxon>Bacteria</taxon>
        <taxon>Pseudomonadati</taxon>
        <taxon>Pseudomonadota</taxon>
        <taxon>Alphaproteobacteria</taxon>
        <taxon>Rhodobacterales</taxon>
        <taxon>Roseobacteraceae</taxon>
        <taxon>Loktanella</taxon>
    </lineage>
</organism>
<gene>
    <name evidence="1" type="ORF">LGQ03_05655</name>
</gene>
<dbReference type="Proteomes" id="UP001138961">
    <property type="component" value="Unassembled WGS sequence"/>
</dbReference>
<dbReference type="RefSeq" id="WP_090160347.1">
    <property type="nucleotide sequence ID" value="NZ_JAJATZ010000002.1"/>
</dbReference>
<comment type="caution">
    <text evidence="1">The sequence shown here is derived from an EMBL/GenBank/DDBJ whole genome shotgun (WGS) entry which is preliminary data.</text>
</comment>
<evidence type="ECO:0000313" key="2">
    <source>
        <dbReference type="Proteomes" id="UP001138961"/>
    </source>
</evidence>
<dbReference type="InterPro" id="IPR021955">
    <property type="entry name" value="DUF3572"/>
</dbReference>
<accession>A0ABS8BT24</accession>
<dbReference type="EMBL" id="JAJATZ010000002">
    <property type="protein sequence ID" value="MCB5198719.1"/>
    <property type="molecule type" value="Genomic_DNA"/>
</dbReference>
<sequence>MTPEHAEIIALQALAHVVADQDLSAAFMGPNGLSAGDMRAGATDPAFLAALLEFLCQRDDWVMAFCDAHGHAYEVPMQARYGLPGNEEVSWT</sequence>
<dbReference type="Pfam" id="PF12096">
    <property type="entry name" value="DUF3572"/>
    <property type="match status" value="1"/>
</dbReference>
<keyword evidence="2" id="KW-1185">Reference proteome</keyword>
<name>A0ABS8BT24_9RHOB</name>
<proteinExistence type="predicted"/>
<evidence type="ECO:0000313" key="1">
    <source>
        <dbReference type="EMBL" id="MCB5198719.1"/>
    </source>
</evidence>